<comment type="similarity">
    <text evidence="1">Belongs to the glycosyltransferase 2 family.</text>
</comment>
<dbReference type="Gene3D" id="3.90.550.10">
    <property type="entry name" value="Spore Coat Polysaccharide Biosynthesis Protein SpsA, Chain A"/>
    <property type="match status" value="1"/>
</dbReference>
<dbReference type="PANTHER" id="PTHR43685:SF5">
    <property type="entry name" value="GLYCOSYLTRANSFERASE EPSE-RELATED"/>
    <property type="match status" value="1"/>
</dbReference>
<dbReference type="STRING" id="407234.SAMN05421795_106177"/>
<dbReference type="InterPro" id="IPR001173">
    <property type="entry name" value="Glyco_trans_2-like"/>
</dbReference>
<evidence type="ECO:0000256" key="3">
    <source>
        <dbReference type="ARBA" id="ARBA00022679"/>
    </source>
</evidence>
<keyword evidence="3 5" id="KW-0808">Transferase</keyword>
<dbReference type="GO" id="GO:0016757">
    <property type="term" value="F:glycosyltransferase activity"/>
    <property type="evidence" value="ECO:0007669"/>
    <property type="project" value="UniProtKB-KW"/>
</dbReference>
<proteinExistence type="inferred from homology"/>
<dbReference type="CDD" id="cd04196">
    <property type="entry name" value="GT_2_like_d"/>
    <property type="match status" value="1"/>
</dbReference>
<name>A0A1N7MBQ8_9RHOB</name>
<dbReference type="PANTHER" id="PTHR43685">
    <property type="entry name" value="GLYCOSYLTRANSFERASE"/>
    <property type="match status" value="1"/>
</dbReference>
<dbReference type="AlphaFoldDB" id="A0A1N7MBQ8"/>
<dbReference type="OrthoDB" id="9802649at2"/>
<keyword evidence="2" id="KW-0328">Glycosyltransferase</keyword>
<sequence>MTQETPPLRPRIAVLMATRDGAAHLRAQLDSIAAQSLPPAWVVVSDDGSRDGTRRIVEDFAARHPAIAVEWRDGPRRGAARNFLMLIRHPPPEADMIALSDQDDVWCADKLERGAAALAGLPDGMPGLFCGRTWACDADLNIKWPSRQPARPPSFRHALVQSLAGGNTMMMNRAGQRLLAAASREARKIVMHDWWIYQIMTGAGGKVIFSAEPLLYYRQHGGNAFGANRGLAARIWRMRLMLAGRFNYWNSLNIKALRASRHRLTAENRALLEAFVAMRRAPLLVRIRMQRHLKFHREDLPANLSLWAAVILGRL</sequence>
<evidence type="ECO:0000259" key="4">
    <source>
        <dbReference type="Pfam" id="PF00535"/>
    </source>
</evidence>
<reference evidence="6" key="1">
    <citation type="submission" date="2017-01" db="EMBL/GenBank/DDBJ databases">
        <authorList>
            <person name="Varghese N."/>
            <person name="Submissions S."/>
        </authorList>
    </citation>
    <scope>NUCLEOTIDE SEQUENCE [LARGE SCALE GENOMIC DNA]</scope>
    <source>
        <strain evidence="6">DSM 18714</strain>
    </source>
</reference>
<dbReference type="EMBL" id="FTOM01000006">
    <property type="protein sequence ID" value="SIS83488.1"/>
    <property type="molecule type" value="Genomic_DNA"/>
</dbReference>
<organism evidence="5 6">
    <name type="scientific">Phaeovulum vinaykumarii</name>
    <dbReference type="NCBI Taxonomy" id="407234"/>
    <lineage>
        <taxon>Bacteria</taxon>
        <taxon>Pseudomonadati</taxon>
        <taxon>Pseudomonadota</taxon>
        <taxon>Alphaproteobacteria</taxon>
        <taxon>Rhodobacterales</taxon>
        <taxon>Paracoccaceae</taxon>
        <taxon>Phaeovulum</taxon>
    </lineage>
</organism>
<dbReference type="Proteomes" id="UP000186098">
    <property type="component" value="Unassembled WGS sequence"/>
</dbReference>
<feature type="domain" description="Glycosyltransferase 2-like" evidence="4">
    <location>
        <begin position="14"/>
        <end position="156"/>
    </location>
</feature>
<keyword evidence="6" id="KW-1185">Reference proteome</keyword>
<dbReference type="RefSeq" id="WP_076366610.1">
    <property type="nucleotide sequence ID" value="NZ_FTOM01000006.1"/>
</dbReference>
<evidence type="ECO:0000256" key="2">
    <source>
        <dbReference type="ARBA" id="ARBA00022676"/>
    </source>
</evidence>
<dbReference type="InterPro" id="IPR050834">
    <property type="entry name" value="Glycosyltransf_2"/>
</dbReference>
<gene>
    <name evidence="5" type="ORF">SAMN05421795_106177</name>
</gene>
<evidence type="ECO:0000313" key="5">
    <source>
        <dbReference type="EMBL" id="SIS83488.1"/>
    </source>
</evidence>
<dbReference type="Pfam" id="PF00535">
    <property type="entry name" value="Glycos_transf_2"/>
    <property type="match status" value="1"/>
</dbReference>
<dbReference type="InterPro" id="IPR029044">
    <property type="entry name" value="Nucleotide-diphossugar_trans"/>
</dbReference>
<accession>A0A1N7MBQ8</accession>
<dbReference type="SUPFAM" id="SSF53448">
    <property type="entry name" value="Nucleotide-diphospho-sugar transferases"/>
    <property type="match status" value="1"/>
</dbReference>
<evidence type="ECO:0000256" key="1">
    <source>
        <dbReference type="ARBA" id="ARBA00006739"/>
    </source>
</evidence>
<protein>
    <submittedName>
        <fullName evidence="5">Glycosyltransferase involved in cell wall bisynthesis</fullName>
    </submittedName>
</protein>
<evidence type="ECO:0000313" key="6">
    <source>
        <dbReference type="Proteomes" id="UP000186098"/>
    </source>
</evidence>